<dbReference type="Proteomes" id="UP000002281">
    <property type="component" value="Chromosome X"/>
</dbReference>
<evidence type="ECO:0000313" key="3">
    <source>
        <dbReference type="Proteomes" id="UP000002281"/>
    </source>
</evidence>
<keyword evidence="3" id="KW-1185">Reference proteome</keyword>
<sequence length="159" mass="17483">MYRKQLIKRKPRVCPCCCPQVDPIPGPLTPKPAGCFCRVLPWLFALPRRAASSAGSKATSCWRSQASCPITFVCYGAFTACAFLRAPLLEFLLALYFLRADAVQAERQVAGLVFFATIVFAVDFYLILNGAAKLLKQDNSADETTAIKAREENSDSHSD</sequence>
<keyword evidence="1" id="KW-1133">Transmembrane helix</keyword>
<accession>A0A9L0SSI6</accession>
<reference evidence="2" key="2">
    <citation type="submission" date="2025-08" db="UniProtKB">
        <authorList>
            <consortium name="Ensembl"/>
        </authorList>
    </citation>
    <scope>IDENTIFICATION</scope>
    <source>
        <strain evidence="2">Thoroughbred</strain>
    </source>
</reference>
<reference evidence="2" key="3">
    <citation type="submission" date="2025-09" db="UniProtKB">
        <authorList>
            <consortium name="Ensembl"/>
        </authorList>
    </citation>
    <scope>IDENTIFICATION</scope>
    <source>
        <strain evidence="2">Thoroughbred</strain>
    </source>
</reference>
<feature type="transmembrane region" description="Helical" evidence="1">
    <location>
        <begin position="72"/>
        <end position="97"/>
    </location>
</feature>
<organism evidence="2 3">
    <name type="scientific">Equus caballus</name>
    <name type="common">Horse</name>
    <dbReference type="NCBI Taxonomy" id="9796"/>
    <lineage>
        <taxon>Eukaryota</taxon>
        <taxon>Metazoa</taxon>
        <taxon>Chordata</taxon>
        <taxon>Craniata</taxon>
        <taxon>Vertebrata</taxon>
        <taxon>Euteleostomi</taxon>
        <taxon>Mammalia</taxon>
        <taxon>Eutheria</taxon>
        <taxon>Laurasiatheria</taxon>
        <taxon>Perissodactyla</taxon>
        <taxon>Equidae</taxon>
        <taxon>Equus</taxon>
    </lineage>
</organism>
<keyword evidence="1" id="KW-0812">Transmembrane</keyword>
<name>A0A9L0SSI6_HORSE</name>
<proteinExistence type="predicted"/>
<keyword evidence="1" id="KW-0472">Membrane</keyword>
<evidence type="ECO:0008006" key="4">
    <source>
        <dbReference type="Google" id="ProtNLM"/>
    </source>
</evidence>
<dbReference type="Ensembl" id="ENSECAT00000135802.1">
    <property type="protein sequence ID" value="ENSECAP00000077912.1"/>
    <property type="gene ID" value="ENSECAG00000049113.1"/>
</dbReference>
<dbReference type="GeneTree" id="ENSGT01140000286824"/>
<feature type="transmembrane region" description="Helical" evidence="1">
    <location>
        <begin position="109"/>
        <end position="128"/>
    </location>
</feature>
<dbReference type="AlphaFoldDB" id="A0A9L0SSI6"/>
<evidence type="ECO:0000256" key="1">
    <source>
        <dbReference type="SAM" id="Phobius"/>
    </source>
</evidence>
<protein>
    <recommendedName>
        <fullName evidence="4">CKLF like MARVEL transmembrane domain containing 3</fullName>
    </recommendedName>
</protein>
<evidence type="ECO:0000313" key="2">
    <source>
        <dbReference type="Ensembl" id="ENSECAP00000077912.1"/>
    </source>
</evidence>
<reference evidence="2 3" key="1">
    <citation type="journal article" date="2009" name="Science">
        <title>Genome sequence, comparative analysis, and population genetics of the domestic horse.</title>
        <authorList>
            <consortium name="Broad Institute Genome Sequencing Platform"/>
            <consortium name="Broad Institute Whole Genome Assembly Team"/>
            <person name="Wade C.M."/>
            <person name="Giulotto E."/>
            <person name="Sigurdsson S."/>
            <person name="Zoli M."/>
            <person name="Gnerre S."/>
            <person name="Imsland F."/>
            <person name="Lear T.L."/>
            <person name="Adelson D.L."/>
            <person name="Bailey E."/>
            <person name="Bellone R.R."/>
            <person name="Bloecker H."/>
            <person name="Distl O."/>
            <person name="Edgar R.C."/>
            <person name="Garber M."/>
            <person name="Leeb T."/>
            <person name="Mauceli E."/>
            <person name="MacLeod J.N."/>
            <person name="Penedo M.C.T."/>
            <person name="Raison J.M."/>
            <person name="Sharpe T."/>
            <person name="Vogel J."/>
            <person name="Andersson L."/>
            <person name="Antczak D.F."/>
            <person name="Biagi T."/>
            <person name="Binns M.M."/>
            <person name="Chowdhary B.P."/>
            <person name="Coleman S.J."/>
            <person name="Della Valle G."/>
            <person name="Fryc S."/>
            <person name="Guerin G."/>
            <person name="Hasegawa T."/>
            <person name="Hill E.W."/>
            <person name="Jurka J."/>
            <person name="Kiialainen A."/>
            <person name="Lindgren G."/>
            <person name="Liu J."/>
            <person name="Magnani E."/>
            <person name="Mickelson J.R."/>
            <person name="Murray J."/>
            <person name="Nergadze S.G."/>
            <person name="Onofrio R."/>
            <person name="Pedroni S."/>
            <person name="Piras M.F."/>
            <person name="Raudsepp T."/>
            <person name="Rocchi M."/>
            <person name="Roeed K.H."/>
            <person name="Ryder O.A."/>
            <person name="Searle S."/>
            <person name="Skow L."/>
            <person name="Swinburne J.E."/>
            <person name="Syvaenen A.C."/>
            <person name="Tozaki T."/>
            <person name="Valberg S.J."/>
            <person name="Vaudin M."/>
            <person name="White J.R."/>
            <person name="Zody M.C."/>
            <person name="Lander E.S."/>
            <person name="Lindblad-Toh K."/>
        </authorList>
    </citation>
    <scope>NUCLEOTIDE SEQUENCE [LARGE SCALE GENOMIC DNA]</scope>
    <source>
        <strain evidence="2 3">Thoroughbred</strain>
    </source>
</reference>